<dbReference type="EMBL" id="WWCS01000024">
    <property type="protein sequence ID" value="MYN42697.1"/>
    <property type="molecule type" value="Genomic_DNA"/>
</dbReference>
<name>A0ABW9WNA0_9BURK</name>
<dbReference type="RefSeq" id="WP_161047587.1">
    <property type="nucleotide sequence ID" value="NZ_WWCS01000024.1"/>
</dbReference>
<evidence type="ECO:0000313" key="1">
    <source>
        <dbReference type="EMBL" id="MYN42697.1"/>
    </source>
</evidence>
<keyword evidence="2" id="KW-1185">Reference proteome</keyword>
<reference evidence="1 2" key="1">
    <citation type="submission" date="2019-12" db="EMBL/GenBank/DDBJ databases">
        <title>Novel species isolated from a subtropical stream in China.</title>
        <authorList>
            <person name="Lu H."/>
        </authorList>
    </citation>
    <scope>NUCLEOTIDE SEQUENCE [LARGE SCALE GENOMIC DNA]</scope>
    <source>
        <strain evidence="1 2">FT109W</strain>
    </source>
</reference>
<gene>
    <name evidence="1" type="ORF">GTP55_25465</name>
</gene>
<organism evidence="1 2">
    <name type="scientific">Duganella margarita</name>
    <dbReference type="NCBI Taxonomy" id="2692170"/>
    <lineage>
        <taxon>Bacteria</taxon>
        <taxon>Pseudomonadati</taxon>
        <taxon>Pseudomonadota</taxon>
        <taxon>Betaproteobacteria</taxon>
        <taxon>Burkholderiales</taxon>
        <taxon>Oxalobacteraceae</taxon>
        <taxon>Telluria group</taxon>
        <taxon>Duganella</taxon>
    </lineage>
</organism>
<comment type="caution">
    <text evidence="1">The sequence shown here is derived from an EMBL/GenBank/DDBJ whole genome shotgun (WGS) entry which is preliminary data.</text>
</comment>
<accession>A0ABW9WNA0</accession>
<protein>
    <submittedName>
        <fullName evidence="1">Uncharacterized protein</fullName>
    </submittedName>
</protein>
<dbReference type="Proteomes" id="UP000466332">
    <property type="component" value="Unassembled WGS sequence"/>
</dbReference>
<proteinExistence type="predicted"/>
<evidence type="ECO:0000313" key="2">
    <source>
        <dbReference type="Proteomes" id="UP000466332"/>
    </source>
</evidence>
<sequence length="241" mass="26633">MILKWIDGHLPISIELACALAAQCLRLPVPSPAVVLAPKNYLPGLPAASTGQLVLLIGSEYKTPDAFFAQALSRNPAAEELIWSKLCDSESGAKGAAWDELIANPDRHHQNALFDGVNWWLFDHDQALLDSGAFCKNPLDQTQRSLMCNFSARCNILAEQMVNRLRSQNNISAQPAQFDRYKAEMSLLSLTAAKWSHTHPKIQEIFSTTAILLTAIELRLPPLAQHISNRIAQPSAESLWN</sequence>